<protein>
    <submittedName>
        <fullName evidence="1">Uncharacterized protein</fullName>
    </submittedName>
</protein>
<reference evidence="2" key="1">
    <citation type="journal article" date="2013" name="Proc. Natl. Acad. Sci. U.S.A.">
        <title>Genome structure and metabolic features in the red seaweed Chondrus crispus shed light on evolution of the Archaeplastida.</title>
        <authorList>
            <person name="Collen J."/>
            <person name="Porcel B."/>
            <person name="Carre W."/>
            <person name="Ball S.G."/>
            <person name="Chaparro C."/>
            <person name="Tonon T."/>
            <person name="Barbeyron T."/>
            <person name="Michel G."/>
            <person name="Noel B."/>
            <person name="Valentin K."/>
            <person name="Elias M."/>
            <person name="Artiguenave F."/>
            <person name="Arun A."/>
            <person name="Aury J.M."/>
            <person name="Barbosa-Neto J.F."/>
            <person name="Bothwell J.H."/>
            <person name="Bouget F.Y."/>
            <person name="Brillet L."/>
            <person name="Cabello-Hurtado F."/>
            <person name="Capella-Gutierrez S."/>
            <person name="Charrier B."/>
            <person name="Cladiere L."/>
            <person name="Cock J.M."/>
            <person name="Coelho S.M."/>
            <person name="Colleoni C."/>
            <person name="Czjzek M."/>
            <person name="Da Silva C."/>
            <person name="Delage L."/>
            <person name="Denoeud F."/>
            <person name="Deschamps P."/>
            <person name="Dittami S.M."/>
            <person name="Gabaldon T."/>
            <person name="Gachon C.M."/>
            <person name="Groisillier A."/>
            <person name="Herve C."/>
            <person name="Jabbari K."/>
            <person name="Katinka M."/>
            <person name="Kloareg B."/>
            <person name="Kowalczyk N."/>
            <person name="Labadie K."/>
            <person name="Leblanc C."/>
            <person name="Lopez P.J."/>
            <person name="McLachlan D.H."/>
            <person name="Meslet-Cladiere L."/>
            <person name="Moustafa A."/>
            <person name="Nehr Z."/>
            <person name="Nyvall Collen P."/>
            <person name="Panaud O."/>
            <person name="Partensky F."/>
            <person name="Poulain J."/>
            <person name="Rensing S.A."/>
            <person name="Rousvoal S."/>
            <person name="Samson G."/>
            <person name="Symeonidi A."/>
            <person name="Weissenbach J."/>
            <person name="Zambounis A."/>
            <person name="Wincker P."/>
            <person name="Boyen C."/>
        </authorList>
    </citation>
    <scope>NUCLEOTIDE SEQUENCE [LARGE SCALE GENOMIC DNA]</scope>
    <source>
        <strain evidence="2">cv. Stackhouse</strain>
    </source>
</reference>
<evidence type="ECO:0000313" key="2">
    <source>
        <dbReference type="Proteomes" id="UP000012073"/>
    </source>
</evidence>
<dbReference type="Gramene" id="CDF39990">
    <property type="protein sequence ID" value="CDF39990"/>
    <property type="gene ID" value="CHC_T00000612001"/>
</dbReference>
<proteinExistence type="predicted"/>
<evidence type="ECO:0000313" key="1">
    <source>
        <dbReference type="EMBL" id="CDF39990.1"/>
    </source>
</evidence>
<dbReference type="AlphaFoldDB" id="R7QRM8"/>
<accession>R7QRM8</accession>
<organism evidence="1 2">
    <name type="scientific">Chondrus crispus</name>
    <name type="common">Carrageen Irish moss</name>
    <name type="synonym">Polymorpha crispa</name>
    <dbReference type="NCBI Taxonomy" id="2769"/>
    <lineage>
        <taxon>Eukaryota</taxon>
        <taxon>Rhodophyta</taxon>
        <taxon>Florideophyceae</taxon>
        <taxon>Rhodymeniophycidae</taxon>
        <taxon>Gigartinales</taxon>
        <taxon>Gigartinaceae</taxon>
        <taxon>Chondrus</taxon>
    </lineage>
</organism>
<dbReference type="RefSeq" id="XP_005710284.1">
    <property type="nucleotide sequence ID" value="XM_005710227.1"/>
</dbReference>
<gene>
    <name evidence="1" type="ORF">CHC_T00000612001</name>
</gene>
<dbReference type="EMBL" id="HG002101">
    <property type="protein sequence ID" value="CDF39990.1"/>
    <property type="molecule type" value="Genomic_DNA"/>
</dbReference>
<dbReference type="Proteomes" id="UP000012073">
    <property type="component" value="Unassembled WGS sequence"/>
</dbReference>
<sequence length="39" mass="4469">MAKCDRTFLDESGDVLFMLLSPRLTSQSFYLSTDLLQLL</sequence>
<dbReference type="GeneID" id="17318004"/>
<keyword evidence="2" id="KW-1185">Reference proteome</keyword>
<name>R7QRM8_CHOCR</name>
<dbReference type="KEGG" id="ccp:CHC_T00000612001"/>